<keyword evidence="1" id="KW-0812">Transmembrane</keyword>
<gene>
    <name evidence="2" type="ORF">GN277_04770</name>
</gene>
<organism evidence="2 3">
    <name type="scientific">Sporofaciens musculi</name>
    <dbReference type="NCBI Taxonomy" id="2681861"/>
    <lineage>
        <taxon>Bacteria</taxon>
        <taxon>Bacillati</taxon>
        <taxon>Bacillota</taxon>
        <taxon>Clostridia</taxon>
        <taxon>Lachnospirales</taxon>
        <taxon>Lachnospiraceae</taxon>
        <taxon>Sporofaciens</taxon>
    </lineage>
</organism>
<dbReference type="Proteomes" id="UP000460412">
    <property type="component" value="Unassembled WGS sequence"/>
</dbReference>
<evidence type="ECO:0000256" key="1">
    <source>
        <dbReference type="SAM" id="Phobius"/>
    </source>
</evidence>
<keyword evidence="1" id="KW-0472">Membrane</keyword>
<sequence length="71" mass="7771">MFTILFTILTFIVFGKLLIFAIRASWGLARILVTVIFMPLALIMLVVAGLVYLAVPLLLIAGVVSLVKTHN</sequence>
<reference evidence="2 3" key="1">
    <citation type="submission" date="2019-12" db="EMBL/GenBank/DDBJ databases">
        <title>Sporaefaciens musculi gen. nov., sp. nov., a novel bacterium isolated from the caecum of an obese mouse.</title>
        <authorList>
            <person name="Rasmussen T.S."/>
            <person name="Streidl T."/>
            <person name="Hitch T.C.A."/>
            <person name="Wortmann E."/>
            <person name="Deptula P."/>
            <person name="Hansen M."/>
            <person name="Nielsen D.S."/>
            <person name="Clavel T."/>
            <person name="Vogensen F.K."/>
        </authorList>
    </citation>
    <scope>NUCLEOTIDE SEQUENCE [LARGE SCALE GENOMIC DNA]</scope>
    <source>
        <strain evidence="2 3">WCA-9-b2</strain>
    </source>
</reference>
<evidence type="ECO:0000313" key="3">
    <source>
        <dbReference type="Proteomes" id="UP000460412"/>
    </source>
</evidence>
<keyword evidence="1" id="KW-1133">Transmembrane helix</keyword>
<feature type="transmembrane region" description="Helical" evidence="1">
    <location>
        <begin position="31"/>
        <end position="64"/>
    </location>
</feature>
<evidence type="ECO:0000313" key="2">
    <source>
        <dbReference type="EMBL" id="MXP74713.1"/>
    </source>
</evidence>
<dbReference type="EMBL" id="WUQX01000001">
    <property type="protein sequence ID" value="MXP74713.1"/>
    <property type="molecule type" value="Genomic_DNA"/>
</dbReference>
<dbReference type="RefSeq" id="WP_159750057.1">
    <property type="nucleotide sequence ID" value="NZ_CASSPE010000033.1"/>
</dbReference>
<accession>A0A7X3SHS5</accession>
<dbReference type="AlphaFoldDB" id="A0A7X3SHS5"/>
<keyword evidence="3" id="KW-1185">Reference proteome</keyword>
<comment type="caution">
    <text evidence="2">The sequence shown here is derived from an EMBL/GenBank/DDBJ whole genome shotgun (WGS) entry which is preliminary data.</text>
</comment>
<protein>
    <submittedName>
        <fullName evidence="2">Uncharacterized protein</fullName>
    </submittedName>
</protein>
<name>A0A7X3SHS5_9FIRM</name>
<proteinExistence type="predicted"/>